<evidence type="ECO:0000313" key="15">
    <source>
        <dbReference type="EMBL" id="AFP60056.1"/>
    </source>
</evidence>
<dbReference type="InterPro" id="IPR019787">
    <property type="entry name" value="Znf_PHD-finger"/>
</dbReference>
<dbReference type="PANTHER" id="PTHR12360">
    <property type="entry name" value="NUCLEAR TRANSCRIPTION FACTOR, X-BOX BINDING 1 NFX1"/>
    <property type="match status" value="1"/>
</dbReference>
<comment type="subcellular location">
    <subcellularLocation>
        <location evidence="1">Nucleus</location>
    </subcellularLocation>
</comment>
<evidence type="ECO:0000256" key="6">
    <source>
        <dbReference type="ARBA" id="ARBA00022833"/>
    </source>
</evidence>
<feature type="domain" description="R3H" evidence="14">
    <location>
        <begin position="1203"/>
        <end position="1268"/>
    </location>
</feature>
<feature type="region of interest" description="Disordered" evidence="11">
    <location>
        <begin position="1"/>
        <end position="27"/>
    </location>
</feature>
<dbReference type="SUPFAM" id="SSF82708">
    <property type="entry name" value="R3H domain"/>
    <property type="match status" value="1"/>
</dbReference>
<dbReference type="InterPro" id="IPR036867">
    <property type="entry name" value="R3H_dom_sf"/>
</dbReference>
<feature type="compositionally biased region" description="Polar residues" evidence="11">
    <location>
        <begin position="455"/>
        <end position="466"/>
    </location>
</feature>
<dbReference type="GO" id="GO:0000981">
    <property type="term" value="F:DNA-binding transcription factor activity, RNA polymerase II-specific"/>
    <property type="evidence" value="ECO:0007669"/>
    <property type="project" value="TreeGrafter"/>
</dbReference>
<keyword evidence="4" id="KW-0677">Repeat</keyword>
<keyword evidence="9" id="KW-0539">Nucleus</keyword>
<dbReference type="CDD" id="cd02643">
    <property type="entry name" value="R3H_NF-X1"/>
    <property type="match status" value="1"/>
</dbReference>
<dbReference type="PROSITE" id="PS51061">
    <property type="entry name" value="R3H"/>
    <property type="match status" value="1"/>
</dbReference>
<feature type="compositionally biased region" description="Polar residues" evidence="11">
    <location>
        <begin position="290"/>
        <end position="299"/>
    </location>
</feature>
<dbReference type="Gene3D" id="3.30.1370.50">
    <property type="entry name" value="R3H-like domain"/>
    <property type="match status" value="1"/>
</dbReference>
<dbReference type="GO" id="GO:0008270">
    <property type="term" value="F:zinc ion binding"/>
    <property type="evidence" value="ECO:0007669"/>
    <property type="project" value="UniProtKB-KW"/>
</dbReference>
<feature type="compositionally biased region" description="Gly residues" evidence="11">
    <location>
        <begin position="383"/>
        <end position="392"/>
    </location>
</feature>
<evidence type="ECO:0000256" key="10">
    <source>
        <dbReference type="PROSITE-ProRule" id="PRU00175"/>
    </source>
</evidence>
<feature type="compositionally biased region" description="Polar residues" evidence="11">
    <location>
        <begin position="414"/>
        <end position="428"/>
    </location>
</feature>
<name>T1P9M2_MUSDO</name>
<evidence type="ECO:0000256" key="7">
    <source>
        <dbReference type="ARBA" id="ARBA00023015"/>
    </source>
</evidence>
<feature type="domain" description="PHD-type" evidence="12">
    <location>
        <begin position="577"/>
        <end position="629"/>
    </location>
</feature>
<keyword evidence="3" id="KW-0479">Metal-binding</keyword>
<dbReference type="PROSITE" id="PS50016">
    <property type="entry name" value="ZF_PHD_2"/>
    <property type="match status" value="1"/>
</dbReference>
<dbReference type="GO" id="GO:0000122">
    <property type="term" value="P:negative regulation of transcription by RNA polymerase II"/>
    <property type="evidence" value="ECO:0007669"/>
    <property type="project" value="TreeGrafter"/>
</dbReference>
<feature type="compositionally biased region" description="Basic residues" evidence="11">
    <location>
        <begin position="323"/>
        <end position="333"/>
    </location>
</feature>
<dbReference type="InterPro" id="IPR000967">
    <property type="entry name" value="Znf_NFX1"/>
</dbReference>
<keyword evidence="8" id="KW-0804">Transcription</keyword>
<dbReference type="SMART" id="SM00393">
    <property type="entry name" value="R3H"/>
    <property type="match status" value="1"/>
</dbReference>
<dbReference type="VEuPathDB" id="VectorBase:MDOA012045"/>
<dbReference type="SUPFAM" id="SSF57850">
    <property type="entry name" value="RING/U-box"/>
    <property type="match status" value="1"/>
</dbReference>
<comment type="similarity">
    <text evidence="2">Belongs to the NFX1 family.</text>
</comment>
<evidence type="ECO:0000256" key="5">
    <source>
        <dbReference type="ARBA" id="ARBA00022771"/>
    </source>
</evidence>
<dbReference type="PROSITE" id="PS50089">
    <property type="entry name" value="ZF_RING_2"/>
    <property type="match status" value="1"/>
</dbReference>
<dbReference type="PANTHER" id="PTHR12360:SF12">
    <property type="entry name" value="TRANSCRIPTIONAL REPRESSOR NF-X1"/>
    <property type="match status" value="1"/>
</dbReference>
<dbReference type="Pfam" id="PF01424">
    <property type="entry name" value="R3H"/>
    <property type="match status" value="1"/>
</dbReference>
<keyword evidence="7" id="KW-0805">Transcription regulation</keyword>
<dbReference type="VEuPathDB" id="VectorBase:MDOMA2_010821"/>
<organism evidence="15">
    <name type="scientific">Musca domestica</name>
    <name type="common">House fly</name>
    <dbReference type="NCBI Taxonomy" id="7370"/>
    <lineage>
        <taxon>Eukaryota</taxon>
        <taxon>Metazoa</taxon>
        <taxon>Ecdysozoa</taxon>
        <taxon>Arthropoda</taxon>
        <taxon>Hexapoda</taxon>
        <taxon>Insecta</taxon>
        <taxon>Pterygota</taxon>
        <taxon>Neoptera</taxon>
        <taxon>Endopterygota</taxon>
        <taxon>Diptera</taxon>
        <taxon>Brachycera</taxon>
        <taxon>Muscomorpha</taxon>
        <taxon>Muscoidea</taxon>
        <taxon>Muscidae</taxon>
        <taxon>Musca</taxon>
    </lineage>
</organism>
<dbReference type="GO" id="GO:0005634">
    <property type="term" value="C:nucleus"/>
    <property type="evidence" value="ECO:0007669"/>
    <property type="project" value="UniProtKB-SubCell"/>
</dbReference>
<dbReference type="GO" id="GO:0000977">
    <property type="term" value="F:RNA polymerase II transcription regulatory region sequence-specific DNA binding"/>
    <property type="evidence" value="ECO:0007669"/>
    <property type="project" value="TreeGrafter"/>
</dbReference>
<evidence type="ECO:0000256" key="11">
    <source>
        <dbReference type="SAM" id="MobiDB-lite"/>
    </source>
</evidence>
<keyword evidence="5 10" id="KW-0863">Zinc-finger</keyword>
<dbReference type="Pfam" id="PF01422">
    <property type="entry name" value="zf-NF-X1"/>
    <property type="match status" value="8"/>
</dbReference>
<proteinExistence type="evidence at transcript level"/>
<sequence length="1303" mass="145263">MSADPKPQQTQPPISQLWPGFGANTSDISNVNNTSTVAKDANGIAGKNQANNNSNNNNRDYVNFNQFIMQHNLLVGGGGGGTTAAGGGLSSDITGPGLGISSPSTCSNNAGGLFPNPLMGQYQAQDHHEYRSAIGNKLPQQQQPQYSYFNPQSTPFMSFNNFQMDAGPKSNNNNLMMGDNLQNYNVHPFSSNSSSTGGMTANNLYDNKSGSSYGLNFNGSSGLDTANGGTTYYANPFATGFDFSNTKLQATAPEFVPRFDKLSLNETNQTNLETNGNNVGGEKHGLPTTADLTQTTSNGRAGDHKEAANTAADTSFEKEEKRHQHRRNNRHNNTKQDKENNRRNHNRIERNMERFSRNLQEKNTNNDSASNSNSSTPSLIMNGAGGGGGGNGSSTSASGNNHQPQGDSNGGGVQKNTGAFSKSSQNQRNGDRFRNGNSEQQQHPEMHDKNDKHNYQGQNKRYQNGRRSQEYSAPAAGEREERFDRYERNDRSERGGRNQRNDHHQRYDNYRSNKRRDDWNRHRDRINGYRVDEKYSHDNGKDSPLPSPEKKSPKKVFPENEKLSQREKLIRDIECRRLECLVCVESIKAHQSVWSCHNCYHILHLQCIIKWASSSKSDDGWRCPACQNVEKDVPRDYYCFCGKVKNPANNRQDIAHSCGEVCGRVEGCPHACTLLCHPGPCPPCQAQVKRECGCGKTSKTMQCYIKETIECDSTCEKLLNCELHVCQEKCHEGKCPPCKEKVDQKCHCSKNERQVTCTRESHLKHVYSCGKPCGKDLSCGNHKCNQCCHAGECKPCKMSPDLVTSCPCGKMPIVAEQRKSCLDPIPLCEGVCGKTLKCGKATNPHHCTFKCHAGNCPPCNKQTAVKCRCGHMDQMIKCRQLSTRADDARCKKLCTKKRSCGKHKCKQECCIDIDHFCPLPCRFTLSCGKHKCDLPCHRGNCPPCYRSSFEELFCECGAEVIYPPVPCGTKKPICKKPCSRQHPCDHPPQHNCHSAATCPPCMMFTTQWCYGQHEQRKTIPCSQKSFSCGLACNKPLPCGRHKCIKTCHEGPCQTPGEICKQNCTTARPNCGHKCMAPCHDGDCPETPCKEMVEVQCECGNRKQMRTCAELVREFSRIATAQLASSMAEMQRGNYMELSEILAPVKLTNKSNKTLDCNDECRTLERNRRLAIGLQIRNPDLPQKLLTKYSDFIRNFAKRDPALVKSIHEALTTLVKLAKESKQKSRSHSFPTMNREKRQLVHEMCEMFGVESVAYDAEPNRNVVATAFKDRSWLPATSIMEVMARESGQRRVPVPSNNAWGLKR</sequence>
<evidence type="ECO:0000259" key="12">
    <source>
        <dbReference type="PROSITE" id="PS50016"/>
    </source>
</evidence>
<dbReference type="InterPro" id="IPR034078">
    <property type="entry name" value="NFX1_fam"/>
</dbReference>
<dbReference type="InterPro" id="IPR001374">
    <property type="entry name" value="R3H_dom"/>
</dbReference>
<keyword evidence="6" id="KW-0862">Zinc</keyword>
<dbReference type="InterPro" id="IPR001841">
    <property type="entry name" value="Znf_RING"/>
</dbReference>
<protein>
    <submittedName>
        <fullName evidence="15">NF-X1 type zinc finger</fullName>
    </submittedName>
</protein>
<feature type="compositionally biased region" description="Basic and acidic residues" evidence="11">
    <location>
        <begin position="548"/>
        <end position="563"/>
    </location>
</feature>
<dbReference type="InterPro" id="IPR034076">
    <property type="entry name" value="R3H_NF-X1"/>
</dbReference>
<evidence type="ECO:0000256" key="1">
    <source>
        <dbReference type="ARBA" id="ARBA00004123"/>
    </source>
</evidence>
<evidence type="ECO:0000256" key="9">
    <source>
        <dbReference type="ARBA" id="ARBA00023242"/>
    </source>
</evidence>
<dbReference type="SMART" id="SM00438">
    <property type="entry name" value="ZnF_NFX"/>
    <property type="match status" value="9"/>
</dbReference>
<dbReference type="EMBL" id="KA645427">
    <property type="protein sequence ID" value="AFP60056.1"/>
    <property type="molecule type" value="mRNA"/>
</dbReference>
<reference evidence="15" key="1">
    <citation type="submission" date="2012-08" db="EMBL/GenBank/DDBJ databases">
        <title>Transcriptome of adult Musca domestica launches a platform for comparative house fly gene expression and characterization of differential gene expression among resistant and susceptible house flies.</title>
        <authorList>
            <person name="Liu N."/>
            <person name="Zhang L."/>
            <person name="Li M."/>
            <person name="Reid W."/>
        </authorList>
    </citation>
    <scope>NUCLEOTIDE SEQUENCE</scope>
    <source>
        <strain evidence="15">ALHF</strain>
        <tissue evidence="15">Whole body</tissue>
    </source>
</reference>
<feature type="compositionally biased region" description="Basic and acidic residues" evidence="11">
    <location>
        <begin position="477"/>
        <end position="541"/>
    </location>
</feature>
<evidence type="ECO:0000259" key="14">
    <source>
        <dbReference type="PROSITE" id="PS51061"/>
    </source>
</evidence>
<dbReference type="CDD" id="cd06008">
    <property type="entry name" value="NF-X1-zinc-finger"/>
    <property type="match status" value="6"/>
</dbReference>
<evidence type="ECO:0000256" key="2">
    <source>
        <dbReference type="ARBA" id="ARBA00007269"/>
    </source>
</evidence>
<feature type="compositionally biased region" description="Basic and acidic residues" evidence="11">
    <location>
        <begin position="334"/>
        <end position="360"/>
    </location>
</feature>
<feature type="domain" description="RING-type" evidence="13">
    <location>
        <begin position="580"/>
        <end position="627"/>
    </location>
</feature>
<feature type="compositionally biased region" description="Basic and acidic residues" evidence="11">
    <location>
        <begin position="442"/>
        <end position="454"/>
    </location>
</feature>
<evidence type="ECO:0000256" key="8">
    <source>
        <dbReference type="ARBA" id="ARBA00023163"/>
    </source>
</evidence>
<evidence type="ECO:0000259" key="13">
    <source>
        <dbReference type="PROSITE" id="PS50089"/>
    </source>
</evidence>
<feature type="region of interest" description="Disordered" evidence="11">
    <location>
        <begin position="269"/>
        <end position="563"/>
    </location>
</feature>
<accession>T1P9M2</accession>
<evidence type="ECO:0000256" key="4">
    <source>
        <dbReference type="ARBA" id="ARBA00022737"/>
    </source>
</evidence>
<feature type="compositionally biased region" description="Low complexity" evidence="11">
    <location>
        <begin position="363"/>
        <end position="375"/>
    </location>
</feature>
<evidence type="ECO:0000256" key="3">
    <source>
        <dbReference type="ARBA" id="ARBA00022723"/>
    </source>
</evidence>